<gene>
    <name evidence="5" type="primary">ygfA</name>
    <name evidence="5" type="ORF">GCM10011361_18010</name>
</gene>
<comment type="caution">
    <text evidence="5">The sequence shown here is derived from an EMBL/GenBank/DDBJ whole genome shotgun (WGS) entry which is preliminary data.</text>
</comment>
<keyword evidence="3 4" id="KW-0067">ATP-binding</keyword>
<evidence type="ECO:0000313" key="5">
    <source>
        <dbReference type="EMBL" id="GGD51713.1"/>
    </source>
</evidence>
<evidence type="ECO:0000256" key="3">
    <source>
        <dbReference type="ARBA" id="ARBA00022840"/>
    </source>
</evidence>
<keyword evidence="6" id="KW-1185">Reference proteome</keyword>
<comment type="catalytic activity">
    <reaction evidence="4">
        <text>(6S)-5-formyl-5,6,7,8-tetrahydrofolate + ATP = (6R)-5,10-methenyltetrahydrofolate + ADP + phosphate</text>
        <dbReference type="Rhea" id="RHEA:10488"/>
        <dbReference type="ChEBI" id="CHEBI:30616"/>
        <dbReference type="ChEBI" id="CHEBI:43474"/>
        <dbReference type="ChEBI" id="CHEBI:57455"/>
        <dbReference type="ChEBI" id="CHEBI:57457"/>
        <dbReference type="ChEBI" id="CHEBI:456216"/>
        <dbReference type="EC" id="6.3.3.2"/>
    </reaction>
</comment>
<keyword evidence="4" id="KW-0460">Magnesium</keyword>
<dbReference type="Gene3D" id="3.40.50.10420">
    <property type="entry name" value="NagB/RpiA/CoA transferase-like"/>
    <property type="match status" value="1"/>
</dbReference>
<evidence type="ECO:0000256" key="2">
    <source>
        <dbReference type="ARBA" id="ARBA00022741"/>
    </source>
</evidence>
<dbReference type="InterPro" id="IPR002698">
    <property type="entry name" value="FTHF_cligase"/>
</dbReference>
<dbReference type="EC" id="6.3.3.2" evidence="4"/>
<dbReference type="RefSeq" id="WP_188370345.1">
    <property type="nucleotide sequence ID" value="NZ_BMFH01000001.1"/>
</dbReference>
<protein>
    <recommendedName>
        <fullName evidence="4">5-formyltetrahydrofolate cyclo-ligase</fullName>
        <ecNumber evidence="4">6.3.3.2</ecNumber>
    </recommendedName>
</protein>
<dbReference type="SUPFAM" id="SSF100950">
    <property type="entry name" value="NagB/RpiA/CoA transferase-like"/>
    <property type="match status" value="1"/>
</dbReference>
<comment type="similarity">
    <text evidence="1 4">Belongs to the 5-formyltetrahydrofolate cyclo-ligase family.</text>
</comment>
<dbReference type="PIRSF" id="PIRSF006806">
    <property type="entry name" value="FTHF_cligase"/>
    <property type="match status" value="1"/>
</dbReference>
<sequence length="186" mass="21590">MLKKDLRTHFLELRANTPASTLTKASLDISENVLKLPLWDLATFHIFLHSIEKKELDTRLIIDNLREKNKNILVPRMSPNQELQHIQLTEDTILEVNRWGIPEPVNGDTISPDAIDVVFTPLLAFDRQGYRVGYGKGYYDRFFAQCRKDCIKIGLSQFEAVDEITDKDKHDIPLNYCVTPLRIYEF</sequence>
<comment type="cofactor">
    <cofactor evidence="4">
        <name>Mg(2+)</name>
        <dbReference type="ChEBI" id="CHEBI:18420"/>
    </cofactor>
</comment>
<dbReference type="InterPro" id="IPR024185">
    <property type="entry name" value="FTHF_cligase-like_sf"/>
</dbReference>
<dbReference type="InterPro" id="IPR037171">
    <property type="entry name" value="NagB/RpiA_transferase-like"/>
</dbReference>
<dbReference type="EMBL" id="BMFH01000001">
    <property type="protein sequence ID" value="GGD51713.1"/>
    <property type="molecule type" value="Genomic_DNA"/>
</dbReference>
<proteinExistence type="inferred from homology"/>
<organism evidence="5 6">
    <name type="scientific">Muriicola marianensis</name>
    <dbReference type="NCBI Taxonomy" id="1324801"/>
    <lineage>
        <taxon>Bacteria</taxon>
        <taxon>Pseudomonadati</taxon>
        <taxon>Bacteroidota</taxon>
        <taxon>Flavobacteriia</taxon>
        <taxon>Flavobacteriales</taxon>
        <taxon>Flavobacteriaceae</taxon>
        <taxon>Muriicola</taxon>
    </lineage>
</organism>
<dbReference type="NCBIfam" id="TIGR02727">
    <property type="entry name" value="MTHFS_bact"/>
    <property type="match status" value="1"/>
</dbReference>
<dbReference type="PANTHER" id="PTHR23407">
    <property type="entry name" value="ATPASE INHIBITOR/5-FORMYLTETRAHYDROFOLATE CYCLO-LIGASE"/>
    <property type="match status" value="1"/>
</dbReference>
<keyword evidence="4" id="KW-0479">Metal-binding</keyword>
<evidence type="ECO:0000256" key="1">
    <source>
        <dbReference type="ARBA" id="ARBA00010638"/>
    </source>
</evidence>
<keyword evidence="2 4" id="KW-0547">Nucleotide-binding</keyword>
<dbReference type="Proteomes" id="UP000625780">
    <property type="component" value="Unassembled WGS sequence"/>
</dbReference>
<accession>A0ABQ1R1C9</accession>
<evidence type="ECO:0000313" key="6">
    <source>
        <dbReference type="Proteomes" id="UP000625780"/>
    </source>
</evidence>
<reference evidence="6" key="1">
    <citation type="journal article" date="2019" name="Int. J. Syst. Evol. Microbiol.">
        <title>The Global Catalogue of Microorganisms (GCM) 10K type strain sequencing project: providing services to taxonomists for standard genome sequencing and annotation.</title>
        <authorList>
            <consortium name="The Broad Institute Genomics Platform"/>
            <consortium name="The Broad Institute Genome Sequencing Center for Infectious Disease"/>
            <person name="Wu L."/>
            <person name="Ma J."/>
        </authorList>
    </citation>
    <scope>NUCLEOTIDE SEQUENCE [LARGE SCALE GENOMIC DNA]</scope>
    <source>
        <strain evidence="6">CGMCC 1.12606</strain>
    </source>
</reference>
<evidence type="ECO:0000256" key="4">
    <source>
        <dbReference type="RuleBase" id="RU361279"/>
    </source>
</evidence>
<dbReference type="Pfam" id="PF01812">
    <property type="entry name" value="5-FTHF_cyc-lig"/>
    <property type="match status" value="1"/>
</dbReference>
<name>A0ABQ1R1C9_9FLAO</name>
<dbReference type="PANTHER" id="PTHR23407:SF1">
    <property type="entry name" value="5-FORMYLTETRAHYDROFOLATE CYCLO-LIGASE"/>
    <property type="match status" value="1"/>
</dbReference>